<evidence type="ECO:0000313" key="2">
    <source>
        <dbReference type="Proteomes" id="UP001500889"/>
    </source>
</evidence>
<reference evidence="1 2" key="1">
    <citation type="submission" date="2024-02" db="EMBL/GenBank/DDBJ databases">
        <title>A chromosome-level genome assembly of Drosophila madeirensis, a fruit fly species endemic to Madeira island.</title>
        <authorList>
            <person name="Tomihara K."/>
            <person name="Llopart A."/>
            <person name="Yamamoto D."/>
        </authorList>
    </citation>
    <scope>NUCLEOTIDE SEQUENCE [LARGE SCALE GENOMIC DNA]</scope>
    <source>
        <strain evidence="1 2">RF1</strain>
    </source>
</reference>
<organism evidence="1 2">
    <name type="scientific">Drosophila madeirensis</name>
    <name type="common">Fruit fly</name>
    <dbReference type="NCBI Taxonomy" id="30013"/>
    <lineage>
        <taxon>Eukaryota</taxon>
        <taxon>Metazoa</taxon>
        <taxon>Ecdysozoa</taxon>
        <taxon>Arthropoda</taxon>
        <taxon>Hexapoda</taxon>
        <taxon>Insecta</taxon>
        <taxon>Pterygota</taxon>
        <taxon>Neoptera</taxon>
        <taxon>Endopterygota</taxon>
        <taxon>Diptera</taxon>
        <taxon>Brachycera</taxon>
        <taxon>Muscomorpha</taxon>
        <taxon>Ephydroidea</taxon>
        <taxon>Drosophilidae</taxon>
        <taxon>Drosophila</taxon>
        <taxon>Sophophora</taxon>
    </lineage>
</organism>
<proteinExistence type="predicted"/>
<evidence type="ECO:0000313" key="1">
    <source>
        <dbReference type="EMBL" id="BFG01774.1"/>
    </source>
</evidence>
<protein>
    <submittedName>
        <fullName evidence="1">Uncharacterized protein</fullName>
    </submittedName>
</protein>
<dbReference type="InterPro" id="IPR010920">
    <property type="entry name" value="LSM_dom_sf"/>
</dbReference>
<keyword evidence="2" id="KW-1185">Reference proteome</keyword>
<name>A0AAU9G141_DROMD</name>
<gene>
    <name evidence="1" type="ORF">DMAD_01447</name>
</gene>
<dbReference type="SUPFAM" id="SSF50182">
    <property type="entry name" value="Sm-like ribonucleoproteins"/>
    <property type="match status" value="1"/>
</dbReference>
<dbReference type="EMBL" id="AP029266">
    <property type="protein sequence ID" value="BFG01774.1"/>
    <property type="molecule type" value="Genomic_DNA"/>
</dbReference>
<dbReference type="AlphaFoldDB" id="A0AAU9G141"/>
<accession>A0AAU9G141</accession>
<dbReference type="Proteomes" id="UP001500889">
    <property type="component" value="Chromosome A"/>
</dbReference>
<sequence>MEIIYTRAGSYTACRHHRVIIDEHFRIKIFQKTTTGKTQDQNWIIKMAVGILDDGLLEILASLGPWLGSCVQVTLQEGTKLIGRFVAAGPLAKLVLHDCVQHAAGGAVPPMYLGNVTVAMQNVLLIDVI</sequence>